<protein>
    <recommendedName>
        <fullName evidence="3">Homoserine dehydrogenase</fullName>
    </recommendedName>
</protein>
<dbReference type="InterPro" id="IPR036291">
    <property type="entry name" value="NAD(P)-bd_dom_sf"/>
</dbReference>
<evidence type="ECO:0000313" key="2">
    <source>
        <dbReference type="Proteomes" id="UP001275315"/>
    </source>
</evidence>
<gene>
    <name evidence="1" type="ORF">RWD45_04230</name>
</gene>
<evidence type="ECO:0000313" key="1">
    <source>
        <dbReference type="EMBL" id="MDY0407963.1"/>
    </source>
</evidence>
<dbReference type="SUPFAM" id="SSF51735">
    <property type="entry name" value="NAD(P)-binding Rossmann-fold domains"/>
    <property type="match status" value="1"/>
</dbReference>
<proteinExistence type="predicted"/>
<reference evidence="1 2" key="1">
    <citation type="submission" date="2023-10" db="EMBL/GenBank/DDBJ databases">
        <title>Virgibacillus soli CC-YMP-6 genome.</title>
        <authorList>
            <person name="Miliotis G."/>
            <person name="Sengupta P."/>
            <person name="Hameed A."/>
            <person name="Chuvochina M."/>
            <person name="Mcdonagh F."/>
            <person name="Simpson A.C."/>
            <person name="Singh N.K."/>
            <person name="Rekha P.D."/>
            <person name="Raman K."/>
            <person name="Hugenholtz P."/>
            <person name="Venkateswaran K."/>
        </authorList>
    </citation>
    <scope>NUCLEOTIDE SEQUENCE [LARGE SCALE GENOMIC DNA]</scope>
    <source>
        <strain evidence="1 2">CC-YMP-6</strain>
    </source>
</reference>
<dbReference type="Gene3D" id="3.40.50.720">
    <property type="entry name" value="NAD(P)-binding Rossmann-like Domain"/>
    <property type="match status" value="1"/>
</dbReference>
<evidence type="ECO:0008006" key="3">
    <source>
        <dbReference type="Google" id="ProtNLM"/>
    </source>
</evidence>
<dbReference type="Proteomes" id="UP001275315">
    <property type="component" value="Unassembled WGS sequence"/>
</dbReference>
<dbReference type="EMBL" id="JAWDIQ010000001">
    <property type="protein sequence ID" value="MDY0407963.1"/>
    <property type="molecule type" value="Genomic_DNA"/>
</dbReference>
<dbReference type="RefSeq" id="WP_320378734.1">
    <property type="nucleotide sequence ID" value="NZ_JAWDIQ010000001.1"/>
</dbReference>
<keyword evidence="2" id="KW-1185">Reference proteome</keyword>
<name>A0ABU5CR95_9BACI</name>
<sequence>MEILHVALLGFGTVGKGVYQTIQTHQKRLQQLIGRRVEVSVIVIRNPHNYTDFQGSVSIETDMKAIMRIQKLMLFLKRLLGKNLLIHI</sequence>
<organism evidence="1 2">
    <name type="scientific">Paracerasibacillus soli</name>
    <dbReference type="NCBI Taxonomy" id="480284"/>
    <lineage>
        <taxon>Bacteria</taxon>
        <taxon>Bacillati</taxon>
        <taxon>Bacillota</taxon>
        <taxon>Bacilli</taxon>
        <taxon>Bacillales</taxon>
        <taxon>Bacillaceae</taxon>
        <taxon>Paracerasibacillus</taxon>
    </lineage>
</organism>
<comment type="caution">
    <text evidence="1">The sequence shown here is derived from an EMBL/GenBank/DDBJ whole genome shotgun (WGS) entry which is preliminary data.</text>
</comment>
<accession>A0ABU5CR95</accession>